<sequence length="195" mass="20823">MGAKAGAIIAPRQRPSCGWRRQNRRVSRATCECQCECQCQCARKERRVARTTTRVDTRAAGQKTEPGVTALVPPTSSAPSLHTCCDVTSPIEGASRGRPPRRGGSLVASSPGTPCRAQRMHPAGHHDVAAHTATAARRAFILLNRSRHPSTLVGSAANGRPCSHPARSHPSTIANASMHRRSFNGAPRSHHPALL</sequence>
<feature type="compositionally biased region" description="Low complexity" evidence="1">
    <location>
        <begin position="93"/>
        <end position="105"/>
    </location>
</feature>
<dbReference type="EMBL" id="JADOXO010000863">
    <property type="protein sequence ID" value="KAF9799806.1"/>
    <property type="molecule type" value="Genomic_DNA"/>
</dbReference>
<accession>A0A8H7TXH0</accession>
<protein>
    <submittedName>
        <fullName evidence="2">Uncharacterized protein</fullName>
    </submittedName>
</protein>
<evidence type="ECO:0000313" key="3">
    <source>
        <dbReference type="Proteomes" id="UP000639403"/>
    </source>
</evidence>
<evidence type="ECO:0000256" key="1">
    <source>
        <dbReference type="SAM" id="MobiDB-lite"/>
    </source>
</evidence>
<gene>
    <name evidence="2" type="ORF">IEO21_10506</name>
</gene>
<reference evidence="2" key="1">
    <citation type="submission" date="2020-11" db="EMBL/GenBank/DDBJ databases">
        <authorList>
            <person name="Koelle M."/>
            <person name="Horta M.A.C."/>
            <person name="Nowrousian M."/>
            <person name="Ohm R.A."/>
            <person name="Benz P."/>
            <person name="Pilgard A."/>
        </authorList>
    </citation>
    <scope>NUCLEOTIDE SEQUENCE</scope>
    <source>
        <strain evidence="2">FPRL280</strain>
    </source>
</reference>
<feature type="region of interest" description="Disordered" evidence="1">
    <location>
        <begin position="52"/>
        <end position="128"/>
    </location>
</feature>
<organism evidence="2 3">
    <name type="scientific">Rhodonia placenta</name>
    <dbReference type="NCBI Taxonomy" id="104341"/>
    <lineage>
        <taxon>Eukaryota</taxon>
        <taxon>Fungi</taxon>
        <taxon>Dikarya</taxon>
        <taxon>Basidiomycota</taxon>
        <taxon>Agaricomycotina</taxon>
        <taxon>Agaricomycetes</taxon>
        <taxon>Polyporales</taxon>
        <taxon>Adustoporiaceae</taxon>
        <taxon>Rhodonia</taxon>
    </lineage>
</organism>
<comment type="caution">
    <text evidence="2">The sequence shown here is derived from an EMBL/GenBank/DDBJ whole genome shotgun (WGS) entry which is preliminary data.</text>
</comment>
<evidence type="ECO:0000313" key="2">
    <source>
        <dbReference type="EMBL" id="KAF9799806.1"/>
    </source>
</evidence>
<dbReference type="Proteomes" id="UP000639403">
    <property type="component" value="Unassembled WGS sequence"/>
</dbReference>
<dbReference type="AlphaFoldDB" id="A0A8H7TXH0"/>
<name>A0A8H7TXH0_9APHY</name>
<proteinExistence type="predicted"/>
<reference evidence="2" key="2">
    <citation type="journal article" name="Front. Microbiol.">
        <title>Degradative Capacity of Two Strains of Rhodonia placenta: From Phenotype to Genotype.</title>
        <authorList>
            <person name="Kolle M."/>
            <person name="Horta M.A.C."/>
            <person name="Nowrousian M."/>
            <person name="Ohm R.A."/>
            <person name="Benz J.P."/>
            <person name="Pilgard A."/>
        </authorList>
    </citation>
    <scope>NUCLEOTIDE SEQUENCE</scope>
    <source>
        <strain evidence="2">FPRL280</strain>
    </source>
</reference>